<dbReference type="PROSITE" id="PS51464">
    <property type="entry name" value="SIS"/>
    <property type="match status" value="1"/>
</dbReference>
<dbReference type="Proteomes" id="UP000593765">
    <property type="component" value="Chromosome"/>
</dbReference>
<name>A0A7M2WYT0_9BACT</name>
<feature type="domain" description="SIS" evidence="1">
    <location>
        <begin position="32"/>
        <end position="216"/>
    </location>
</feature>
<dbReference type="RefSeq" id="WP_206293612.1">
    <property type="nucleotide sequence ID" value="NZ_CP063458.1"/>
</dbReference>
<dbReference type="SUPFAM" id="SSF53697">
    <property type="entry name" value="SIS domain"/>
    <property type="match status" value="1"/>
</dbReference>
<evidence type="ECO:0000313" key="2">
    <source>
        <dbReference type="EMBL" id="QOV90524.1"/>
    </source>
</evidence>
<dbReference type="Gene3D" id="3.40.50.10490">
    <property type="entry name" value="Glucose-6-phosphate isomerase like protein, domain 1"/>
    <property type="match status" value="1"/>
</dbReference>
<dbReference type="InterPro" id="IPR046348">
    <property type="entry name" value="SIS_dom_sf"/>
</dbReference>
<organism evidence="2 3">
    <name type="scientific">Humisphaera borealis</name>
    <dbReference type="NCBI Taxonomy" id="2807512"/>
    <lineage>
        <taxon>Bacteria</taxon>
        <taxon>Pseudomonadati</taxon>
        <taxon>Planctomycetota</taxon>
        <taxon>Phycisphaerae</taxon>
        <taxon>Tepidisphaerales</taxon>
        <taxon>Tepidisphaeraceae</taxon>
        <taxon>Humisphaera</taxon>
    </lineage>
</organism>
<protein>
    <submittedName>
        <fullName evidence="2">SIS domain-containing protein</fullName>
    </submittedName>
</protein>
<evidence type="ECO:0000259" key="1">
    <source>
        <dbReference type="PROSITE" id="PS51464"/>
    </source>
</evidence>
<evidence type="ECO:0000313" key="3">
    <source>
        <dbReference type="Proteomes" id="UP000593765"/>
    </source>
</evidence>
<dbReference type="GO" id="GO:0097367">
    <property type="term" value="F:carbohydrate derivative binding"/>
    <property type="evidence" value="ECO:0007669"/>
    <property type="project" value="InterPro"/>
</dbReference>
<reference evidence="2 3" key="1">
    <citation type="submission" date="2020-10" db="EMBL/GenBank/DDBJ databases">
        <title>Wide distribution of Phycisphaera-like planctomycetes from WD2101 soil group in peatlands and genome analysis of the first cultivated representative.</title>
        <authorList>
            <person name="Dedysh S.N."/>
            <person name="Beletsky A.V."/>
            <person name="Ivanova A."/>
            <person name="Kulichevskaya I.S."/>
            <person name="Suzina N.E."/>
            <person name="Philippov D.A."/>
            <person name="Rakitin A.L."/>
            <person name="Mardanov A.V."/>
            <person name="Ravin N.V."/>
        </authorList>
    </citation>
    <scope>NUCLEOTIDE SEQUENCE [LARGE SCALE GENOMIC DNA]</scope>
    <source>
        <strain evidence="2 3">M1803</strain>
    </source>
</reference>
<accession>A0A7M2WYT0</accession>
<dbReference type="CDD" id="cd05013">
    <property type="entry name" value="SIS_RpiR"/>
    <property type="match status" value="1"/>
</dbReference>
<keyword evidence="3" id="KW-1185">Reference proteome</keyword>
<dbReference type="Pfam" id="PF13580">
    <property type="entry name" value="SIS_2"/>
    <property type="match status" value="1"/>
</dbReference>
<dbReference type="GO" id="GO:1901135">
    <property type="term" value="P:carbohydrate derivative metabolic process"/>
    <property type="evidence" value="ECO:0007669"/>
    <property type="project" value="InterPro"/>
</dbReference>
<sequence length="260" mass="27961">MTPAEDYLAKSEGLIAAVRAQLPQIRQAADWFSQTILKGRMVHVFASGHSRIMVEEMWPRYGSFPGFNPIVELSLTFHNLVVGANGQRQAMFLENVSGLAERILRNFDLSRDDAALVISSSGCNVVPIEMGELFQARGIRTVAIISREHSEASRSNDPRGKKLQDFADLTLDTGAPPGDAMVKVEGLDTAVAPGSTVGGCLLINSIKAEVALRLTAAGQPPKVLSGGCVVGAERAKELFEAAYDEHGRRLAKLYQSLGAV</sequence>
<dbReference type="AlphaFoldDB" id="A0A7M2WYT0"/>
<dbReference type="KEGG" id="hbs:IPV69_03920"/>
<dbReference type="EMBL" id="CP063458">
    <property type="protein sequence ID" value="QOV90524.1"/>
    <property type="molecule type" value="Genomic_DNA"/>
</dbReference>
<dbReference type="NCBIfam" id="NF002805">
    <property type="entry name" value="PRK02947.1"/>
    <property type="match status" value="1"/>
</dbReference>
<proteinExistence type="predicted"/>
<dbReference type="InterPro" id="IPR035472">
    <property type="entry name" value="RpiR-like_SIS"/>
</dbReference>
<dbReference type="InterPro" id="IPR001347">
    <property type="entry name" value="SIS_dom"/>
</dbReference>
<gene>
    <name evidence="2" type="ORF">IPV69_03920</name>
</gene>